<evidence type="ECO:0000256" key="5">
    <source>
        <dbReference type="ARBA" id="ARBA00022741"/>
    </source>
</evidence>
<feature type="transmembrane region" description="Helical" evidence="12">
    <location>
        <begin position="208"/>
        <end position="227"/>
    </location>
</feature>
<dbReference type="Gene3D" id="3.30.70.100">
    <property type="match status" value="1"/>
</dbReference>
<evidence type="ECO:0000256" key="2">
    <source>
        <dbReference type="ARBA" id="ARBA00006024"/>
    </source>
</evidence>
<dbReference type="InterPro" id="IPR036412">
    <property type="entry name" value="HAD-like_sf"/>
</dbReference>
<dbReference type="InterPro" id="IPR008250">
    <property type="entry name" value="ATPase_P-typ_transduc_dom_A_sf"/>
</dbReference>
<keyword evidence="3 12" id="KW-0812">Transmembrane</keyword>
<dbReference type="PRINTS" id="PR00120">
    <property type="entry name" value="HATPASE"/>
</dbReference>
<keyword evidence="6 12" id="KW-0067">ATP-binding</keyword>
<feature type="transmembrane region" description="Helical" evidence="12">
    <location>
        <begin position="745"/>
        <end position="766"/>
    </location>
</feature>
<evidence type="ECO:0000256" key="11">
    <source>
        <dbReference type="ARBA" id="ARBA00047308"/>
    </source>
</evidence>
<dbReference type="SUPFAM" id="SSF56784">
    <property type="entry name" value="HAD-like"/>
    <property type="match status" value="1"/>
</dbReference>
<keyword evidence="8 12" id="KW-1133">Transmembrane helix</keyword>
<dbReference type="HOGENOM" id="CLU_001771_6_1_4"/>
<keyword evidence="4 12" id="KW-0479">Metal-binding</keyword>
<dbReference type="InterPro" id="IPR001757">
    <property type="entry name" value="P_typ_ATPase"/>
</dbReference>
<evidence type="ECO:0000256" key="12">
    <source>
        <dbReference type="RuleBase" id="RU362081"/>
    </source>
</evidence>
<dbReference type="GO" id="GO:0005886">
    <property type="term" value="C:plasma membrane"/>
    <property type="evidence" value="ECO:0007669"/>
    <property type="project" value="UniProtKB-SubCell"/>
</dbReference>
<evidence type="ECO:0000259" key="14">
    <source>
        <dbReference type="PROSITE" id="PS50846"/>
    </source>
</evidence>
<dbReference type="Pfam" id="PF00403">
    <property type="entry name" value="HMA"/>
    <property type="match status" value="1"/>
</dbReference>
<organism evidence="15 16">
    <name type="scientific">Advenella kashmirensis W13003</name>
    <dbReference type="NCBI Taxonomy" id="1424334"/>
    <lineage>
        <taxon>Bacteria</taxon>
        <taxon>Pseudomonadati</taxon>
        <taxon>Pseudomonadota</taxon>
        <taxon>Betaproteobacteria</taxon>
        <taxon>Burkholderiales</taxon>
        <taxon>Alcaligenaceae</taxon>
    </lineage>
</organism>
<evidence type="ECO:0000256" key="8">
    <source>
        <dbReference type="ARBA" id="ARBA00022989"/>
    </source>
</evidence>
<dbReference type="InterPro" id="IPR006121">
    <property type="entry name" value="HMA_dom"/>
</dbReference>
<dbReference type="Pfam" id="PF00702">
    <property type="entry name" value="Hydrolase"/>
    <property type="match status" value="1"/>
</dbReference>
<dbReference type="PANTHER" id="PTHR48085">
    <property type="entry name" value="CADMIUM/ZINC-TRANSPORTING ATPASE HMA2-RELATED"/>
    <property type="match status" value="1"/>
</dbReference>
<dbReference type="NCBIfam" id="TIGR01525">
    <property type="entry name" value="ATPase-IB_hvy"/>
    <property type="match status" value="1"/>
</dbReference>
<dbReference type="PRINTS" id="PR00119">
    <property type="entry name" value="CATATPASE"/>
</dbReference>
<feature type="transmembrane region" description="Helical" evidence="12">
    <location>
        <begin position="718"/>
        <end position="739"/>
    </location>
</feature>
<evidence type="ECO:0000256" key="10">
    <source>
        <dbReference type="ARBA" id="ARBA00039097"/>
    </source>
</evidence>
<dbReference type="OrthoDB" id="8552908at2"/>
<comment type="caution">
    <text evidence="15">The sequence shown here is derived from an EMBL/GenBank/DDBJ whole genome shotgun (WGS) entry which is preliminary data.</text>
</comment>
<evidence type="ECO:0000256" key="3">
    <source>
        <dbReference type="ARBA" id="ARBA00022692"/>
    </source>
</evidence>
<feature type="transmembrane region" description="Helical" evidence="12">
    <location>
        <begin position="407"/>
        <end position="425"/>
    </location>
</feature>
<evidence type="ECO:0000256" key="4">
    <source>
        <dbReference type="ARBA" id="ARBA00022723"/>
    </source>
</evidence>
<dbReference type="InterPro" id="IPR018303">
    <property type="entry name" value="ATPase_P-typ_P_site"/>
</dbReference>
<keyword evidence="9 12" id="KW-0472">Membrane</keyword>
<dbReference type="InterPro" id="IPR051014">
    <property type="entry name" value="Cation_Transport_ATPase_IB"/>
</dbReference>
<comment type="catalytic activity">
    <reaction evidence="11">
        <text>Zn(2+)(in) + ATP + H2O = Zn(2+)(out) + ADP + phosphate + H(+)</text>
        <dbReference type="Rhea" id="RHEA:20621"/>
        <dbReference type="ChEBI" id="CHEBI:15377"/>
        <dbReference type="ChEBI" id="CHEBI:15378"/>
        <dbReference type="ChEBI" id="CHEBI:29105"/>
        <dbReference type="ChEBI" id="CHEBI:30616"/>
        <dbReference type="ChEBI" id="CHEBI:43474"/>
        <dbReference type="ChEBI" id="CHEBI:456216"/>
        <dbReference type="EC" id="7.2.2.12"/>
    </reaction>
</comment>
<feature type="region of interest" description="Disordered" evidence="13">
    <location>
        <begin position="76"/>
        <end position="136"/>
    </location>
</feature>
<dbReference type="PATRIC" id="fig|1424334.3.peg.1164"/>
<feature type="transmembrane region" description="Helical" evidence="12">
    <location>
        <begin position="178"/>
        <end position="196"/>
    </location>
</feature>
<dbReference type="InterPro" id="IPR036163">
    <property type="entry name" value="HMA_dom_sf"/>
</dbReference>
<keyword evidence="5 12" id="KW-0547">Nucleotide-binding</keyword>
<proteinExistence type="inferred from homology"/>
<dbReference type="SFLD" id="SFLDF00027">
    <property type="entry name" value="p-type_atpase"/>
    <property type="match status" value="1"/>
</dbReference>
<dbReference type="PANTHER" id="PTHR48085:SF5">
    <property type="entry name" value="CADMIUM_ZINC-TRANSPORTING ATPASE HMA4-RELATED"/>
    <property type="match status" value="1"/>
</dbReference>
<dbReference type="InterPro" id="IPR023214">
    <property type="entry name" value="HAD_sf"/>
</dbReference>
<dbReference type="CDD" id="cd00371">
    <property type="entry name" value="HMA"/>
    <property type="match status" value="1"/>
</dbReference>
<dbReference type="Gene3D" id="3.40.50.1000">
    <property type="entry name" value="HAD superfamily/HAD-like"/>
    <property type="match status" value="1"/>
</dbReference>
<evidence type="ECO:0000256" key="1">
    <source>
        <dbReference type="ARBA" id="ARBA00004141"/>
    </source>
</evidence>
<dbReference type="SFLD" id="SFLDS00003">
    <property type="entry name" value="Haloacid_Dehalogenase"/>
    <property type="match status" value="1"/>
</dbReference>
<comment type="subcellular location">
    <subcellularLocation>
        <location evidence="12">Cell membrane</location>
    </subcellularLocation>
    <subcellularLocation>
        <location evidence="1">Membrane</location>
        <topology evidence="1">Multi-pass membrane protein</topology>
    </subcellularLocation>
</comment>
<dbReference type="PROSITE" id="PS00154">
    <property type="entry name" value="ATPASE_E1_E2"/>
    <property type="match status" value="1"/>
</dbReference>
<dbReference type="Proteomes" id="UP000018733">
    <property type="component" value="Unassembled WGS sequence"/>
</dbReference>
<dbReference type="Gene3D" id="2.70.150.10">
    <property type="entry name" value="Calcium-transporting ATPase, cytoplasmic transduction domain A"/>
    <property type="match status" value="1"/>
</dbReference>
<dbReference type="SFLD" id="SFLDG00002">
    <property type="entry name" value="C1.7:_P-type_atpase_like"/>
    <property type="match status" value="1"/>
</dbReference>
<sequence>MSEQQNRVTAIRIEQMDCPTEERLLRKALEKKPGVTDLRFNLMSRVLSVTHDPAVLDDIMSAIRKIGFTPELNQGSIPRSVTGSHTGCCGHDHSGREGGDEHVTHRHASNKDHQGQNDHDHHDHGGHGHSHDISLTQGQSEVSPNIAGGVLPGWWHLALAGVLALGSELTHWFSGPTWLMVVTAVAAVALAGTDTYRKGLTALRYGDLNINALMSIAVTCALLIGQWPEAAMVMVLFTLSEWIEAKSLDRTRAAVSGLMNLAPDTVTVQVNGQWQVQEVSQVAVDSLVRVAPGERIGLDGSIVRGFTTVNQAPITGESVPVDKQSGDTVFAGTINEAGEIEMQVTATADNTTLARIIHQIEEAQAVKAPTQRFVDTFSRYYTPAVVVLAILLAVIPPLLFGGQWLYWIYQALVVLIIACPCALVISTPVTVVSGLTAAARMGILIKGGVYLEQGHRMNWLALDKTGTITQGRPVQTGMTVLDEGMQAAQTHKIAVSLAARSDHPVSRAIAQAPQAADVVPLPVDAFLAVAGRGVQGRVDGQLWYLGSPVWAQELGLMDAATNDTVVQAQTNGQSLVLLMNERNVVLLFTAADQLKDSSIQAIERLHRLGVNTVILSGDNQAVVDAIAKSSGVTEARAQLLPQEKQQAIAALQKDDRTVVGMAGDGMNDAPALAQANIGFAMGAMGSDTAIETADVALMDDNLMKIPTFLALSRSTRRVLVQNISLALGIKAVFLVLVLLGLGSMWMAVFADVGASLLVVANGLRLLRFSQREA</sequence>
<evidence type="ECO:0000256" key="9">
    <source>
        <dbReference type="ARBA" id="ARBA00023136"/>
    </source>
</evidence>
<dbReference type="eggNOG" id="COG2217">
    <property type="taxonomic scope" value="Bacteria"/>
</dbReference>
<keyword evidence="16" id="KW-1185">Reference proteome</keyword>
<keyword evidence="7" id="KW-1278">Translocase</keyword>
<evidence type="ECO:0000256" key="13">
    <source>
        <dbReference type="SAM" id="MobiDB-lite"/>
    </source>
</evidence>
<dbReference type="InterPro" id="IPR044492">
    <property type="entry name" value="P_typ_ATPase_HD_dom"/>
</dbReference>
<dbReference type="GO" id="GO:0005524">
    <property type="term" value="F:ATP binding"/>
    <property type="evidence" value="ECO:0007669"/>
    <property type="project" value="UniProtKB-UniRule"/>
</dbReference>
<feature type="compositionally biased region" description="Basic and acidic residues" evidence="13">
    <location>
        <begin position="90"/>
        <end position="132"/>
    </location>
</feature>
<evidence type="ECO:0000256" key="7">
    <source>
        <dbReference type="ARBA" id="ARBA00022967"/>
    </source>
</evidence>
<dbReference type="InterPro" id="IPR027256">
    <property type="entry name" value="P-typ_ATPase_IB"/>
</dbReference>
<dbReference type="SUPFAM" id="SSF81665">
    <property type="entry name" value="Calcium ATPase, transmembrane domain M"/>
    <property type="match status" value="1"/>
</dbReference>
<dbReference type="RefSeq" id="WP_024007542.1">
    <property type="nucleotide sequence ID" value="NZ_KI650986.1"/>
</dbReference>
<evidence type="ECO:0000313" key="15">
    <source>
        <dbReference type="EMBL" id="ETF03607.1"/>
    </source>
</evidence>
<dbReference type="AlphaFoldDB" id="V8QVF0"/>
<dbReference type="SUPFAM" id="SSF55008">
    <property type="entry name" value="HMA, heavy metal-associated domain"/>
    <property type="match status" value="1"/>
</dbReference>
<dbReference type="EC" id="7.2.2.12" evidence="10"/>
<reference evidence="15 16" key="1">
    <citation type="journal article" date="2014" name="Genome Announc.">
        <title>Draft Genome Sequence of Advenella kashmirensis Strain W13003, a Polycyclic Aromatic Hydrocarbon-Degrading Bacterium.</title>
        <authorList>
            <person name="Wang X."/>
            <person name="Jin D."/>
            <person name="Zhou L."/>
            <person name="Wu L."/>
            <person name="An W."/>
            <person name="Zhao L."/>
        </authorList>
    </citation>
    <scope>NUCLEOTIDE SEQUENCE [LARGE SCALE GENOMIC DNA]</scope>
    <source>
        <strain evidence="15 16">W13003</strain>
    </source>
</reference>
<dbReference type="GO" id="GO:0016887">
    <property type="term" value="F:ATP hydrolysis activity"/>
    <property type="evidence" value="ECO:0007669"/>
    <property type="project" value="InterPro"/>
</dbReference>
<gene>
    <name evidence="15" type="ORF">W822_05815</name>
</gene>
<dbReference type="STRING" id="1424334.W822_05815"/>
<keyword evidence="12" id="KW-1003">Cell membrane</keyword>
<accession>V8QVF0</accession>
<dbReference type="NCBIfam" id="TIGR01494">
    <property type="entry name" value="ATPase_P-type"/>
    <property type="match status" value="2"/>
</dbReference>
<dbReference type="InterPro" id="IPR023299">
    <property type="entry name" value="ATPase_P-typ_cyto_dom_N"/>
</dbReference>
<evidence type="ECO:0000313" key="16">
    <source>
        <dbReference type="Proteomes" id="UP000018733"/>
    </source>
</evidence>
<feature type="transmembrane region" description="Helical" evidence="12">
    <location>
        <begin position="380"/>
        <end position="400"/>
    </location>
</feature>
<feature type="domain" description="HMA" evidence="14">
    <location>
        <begin position="7"/>
        <end position="71"/>
    </location>
</feature>
<dbReference type="Gene3D" id="3.40.1110.10">
    <property type="entry name" value="Calcium-transporting ATPase, cytoplasmic domain N"/>
    <property type="match status" value="1"/>
</dbReference>
<comment type="similarity">
    <text evidence="2 12">Belongs to the cation transport ATPase (P-type) (TC 3.A.3) family. Type IB subfamily.</text>
</comment>
<name>V8QVF0_9BURK</name>
<dbReference type="EMBL" id="AYXT01000003">
    <property type="protein sequence ID" value="ETF03607.1"/>
    <property type="molecule type" value="Genomic_DNA"/>
</dbReference>
<dbReference type="Pfam" id="PF00122">
    <property type="entry name" value="E1-E2_ATPase"/>
    <property type="match status" value="1"/>
</dbReference>
<dbReference type="GO" id="GO:0016463">
    <property type="term" value="F:P-type zinc transporter activity"/>
    <property type="evidence" value="ECO:0007669"/>
    <property type="project" value="UniProtKB-EC"/>
</dbReference>
<dbReference type="FunFam" id="2.70.150.10:FF:000002">
    <property type="entry name" value="Copper-transporting ATPase 1, putative"/>
    <property type="match status" value="1"/>
</dbReference>
<feature type="compositionally biased region" description="Polar residues" evidence="13">
    <location>
        <begin position="76"/>
        <end position="85"/>
    </location>
</feature>
<dbReference type="InterPro" id="IPR023298">
    <property type="entry name" value="ATPase_P-typ_TM_dom_sf"/>
</dbReference>
<dbReference type="InterPro" id="IPR059000">
    <property type="entry name" value="ATPase_P-type_domA"/>
</dbReference>
<evidence type="ECO:0000256" key="6">
    <source>
        <dbReference type="ARBA" id="ARBA00022840"/>
    </source>
</evidence>
<dbReference type="GO" id="GO:0046872">
    <property type="term" value="F:metal ion binding"/>
    <property type="evidence" value="ECO:0007669"/>
    <property type="project" value="UniProtKB-KW"/>
</dbReference>
<protein>
    <recommendedName>
        <fullName evidence="10">P-type Zn(2+) transporter</fullName>
        <ecNumber evidence="10">7.2.2.12</ecNumber>
    </recommendedName>
</protein>
<dbReference type="GO" id="GO:0015086">
    <property type="term" value="F:cadmium ion transmembrane transporter activity"/>
    <property type="evidence" value="ECO:0007669"/>
    <property type="project" value="TreeGrafter"/>
</dbReference>
<dbReference type="SUPFAM" id="SSF81653">
    <property type="entry name" value="Calcium ATPase, transduction domain A"/>
    <property type="match status" value="1"/>
</dbReference>
<dbReference type="PROSITE" id="PS50846">
    <property type="entry name" value="HMA_2"/>
    <property type="match status" value="1"/>
</dbReference>